<dbReference type="PANTHER" id="PTHR34655:SF2">
    <property type="entry name" value="PEROXIREDOXIN FAMILY PROTEIN"/>
    <property type="match status" value="1"/>
</dbReference>
<dbReference type="SUPFAM" id="SSF75169">
    <property type="entry name" value="DsrEFH-like"/>
    <property type="match status" value="1"/>
</dbReference>
<dbReference type="InterPro" id="IPR032836">
    <property type="entry name" value="DsrE2-like"/>
</dbReference>
<gene>
    <name evidence="1" type="ORF">S06H3_12166</name>
</gene>
<dbReference type="InterPro" id="IPR027396">
    <property type="entry name" value="DsrEFH-like"/>
</dbReference>
<dbReference type="AlphaFoldDB" id="X1LUA4"/>
<dbReference type="Gene3D" id="3.40.1260.10">
    <property type="entry name" value="DsrEFH-like"/>
    <property type="match status" value="1"/>
</dbReference>
<dbReference type="PANTHER" id="PTHR34655">
    <property type="entry name" value="CONSERVED WITHIN P. AEROPHILUM"/>
    <property type="match status" value="1"/>
</dbReference>
<comment type="caution">
    <text evidence="1">The sequence shown here is derived from an EMBL/GenBank/DDBJ whole genome shotgun (WGS) entry which is preliminary data.</text>
</comment>
<sequence length="52" mass="5597">MKASGLFKIYACSPTMEMFSVKKEDLIPEVDEIAGASAFLDLASDADITLLV</sequence>
<name>X1LUA4_9ZZZZ</name>
<evidence type="ECO:0000313" key="1">
    <source>
        <dbReference type="EMBL" id="GAI05955.1"/>
    </source>
</evidence>
<accession>X1LUA4</accession>
<dbReference type="Pfam" id="PF13686">
    <property type="entry name" value="DrsE_2"/>
    <property type="match status" value="1"/>
</dbReference>
<reference evidence="1" key="1">
    <citation type="journal article" date="2014" name="Front. Microbiol.">
        <title>High frequency of phylogenetically diverse reductive dehalogenase-homologous genes in deep subseafloor sedimentary metagenomes.</title>
        <authorList>
            <person name="Kawai M."/>
            <person name="Futagami T."/>
            <person name="Toyoda A."/>
            <person name="Takaki Y."/>
            <person name="Nishi S."/>
            <person name="Hori S."/>
            <person name="Arai W."/>
            <person name="Tsubouchi T."/>
            <person name="Morono Y."/>
            <person name="Uchiyama I."/>
            <person name="Ito T."/>
            <person name="Fujiyama A."/>
            <person name="Inagaki F."/>
            <person name="Takami H."/>
        </authorList>
    </citation>
    <scope>NUCLEOTIDE SEQUENCE</scope>
    <source>
        <strain evidence="1">Expedition CK06-06</strain>
    </source>
</reference>
<dbReference type="EMBL" id="BARV01005969">
    <property type="protein sequence ID" value="GAI05955.1"/>
    <property type="molecule type" value="Genomic_DNA"/>
</dbReference>
<proteinExistence type="predicted"/>
<protein>
    <submittedName>
        <fullName evidence="1">Uncharacterized protein</fullName>
    </submittedName>
</protein>
<organism evidence="1">
    <name type="scientific">marine sediment metagenome</name>
    <dbReference type="NCBI Taxonomy" id="412755"/>
    <lineage>
        <taxon>unclassified sequences</taxon>
        <taxon>metagenomes</taxon>
        <taxon>ecological metagenomes</taxon>
    </lineage>
</organism>